<dbReference type="AlphaFoldDB" id="A0A1B9XYF6"/>
<dbReference type="OrthoDB" id="1444185at2"/>
<keyword evidence="2" id="KW-1185">Reference proteome</keyword>
<reference evidence="1 2" key="1">
    <citation type="submission" date="2016-06" db="EMBL/GenBank/DDBJ databases">
        <title>Draft Genome Sequence of Tenacibaculum soleae UCD-KL19.</title>
        <authorList>
            <person name="Eisen J.A."/>
            <person name="Coil D.A."/>
            <person name="Lujan K.M."/>
        </authorList>
    </citation>
    <scope>NUCLEOTIDE SEQUENCE [LARGE SCALE GENOMIC DNA]</scope>
    <source>
        <strain evidence="1 2">UCD-KL19</strain>
    </source>
</reference>
<sequence>MEQITNFKLKEFYKQPIELIEDYVNILKNLEPQQTKNQVIHLKLKDVEFIKQNLTSENDGDLISIISMVQGIKNSEVLHLDVIQVFSLINSIKEQIQKINRAELSSLSVDNTNIKWESVNGSERIAKFGIYNTIDNLAKGDILKWNAIFELPYSDVFMKLLMDKTNNDLQKEMEQIKSINN</sequence>
<organism evidence="1 2">
    <name type="scientific">Tenacibaculum soleae</name>
    <dbReference type="NCBI Taxonomy" id="447689"/>
    <lineage>
        <taxon>Bacteria</taxon>
        <taxon>Pseudomonadati</taxon>
        <taxon>Bacteroidota</taxon>
        <taxon>Flavobacteriia</taxon>
        <taxon>Flavobacteriales</taxon>
        <taxon>Flavobacteriaceae</taxon>
        <taxon>Tenacibaculum</taxon>
    </lineage>
</organism>
<accession>A0A1B9XYF6</accession>
<dbReference type="EMBL" id="MAKX01000013">
    <property type="protein sequence ID" value="OCK42536.1"/>
    <property type="molecule type" value="Genomic_DNA"/>
</dbReference>
<evidence type="ECO:0000313" key="2">
    <source>
        <dbReference type="Proteomes" id="UP000093186"/>
    </source>
</evidence>
<dbReference type="RefSeq" id="WP_068705175.1">
    <property type="nucleotide sequence ID" value="NZ_MAKX01000013.1"/>
</dbReference>
<proteinExistence type="predicted"/>
<name>A0A1B9XYF6_9FLAO</name>
<gene>
    <name evidence="1" type="ORF">BA195_10190</name>
</gene>
<protein>
    <submittedName>
        <fullName evidence="1">Uncharacterized protein</fullName>
    </submittedName>
</protein>
<evidence type="ECO:0000313" key="1">
    <source>
        <dbReference type="EMBL" id="OCK42536.1"/>
    </source>
</evidence>
<dbReference type="STRING" id="447689.BA195_10190"/>
<comment type="caution">
    <text evidence="1">The sequence shown here is derived from an EMBL/GenBank/DDBJ whole genome shotgun (WGS) entry which is preliminary data.</text>
</comment>
<dbReference type="Proteomes" id="UP000093186">
    <property type="component" value="Unassembled WGS sequence"/>
</dbReference>